<comment type="caution">
    <text evidence="1">The sequence shown here is derived from an EMBL/GenBank/DDBJ whole genome shotgun (WGS) entry which is preliminary data.</text>
</comment>
<keyword evidence="2" id="KW-1185">Reference proteome</keyword>
<gene>
    <name evidence="1" type="ORF">TIFTF001_007556</name>
</gene>
<evidence type="ECO:0000313" key="1">
    <source>
        <dbReference type="EMBL" id="GMN38335.1"/>
    </source>
</evidence>
<evidence type="ECO:0000313" key="2">
    <source>
        <dbReference type="Proteomes" id="UP001187192"/>
    </source>
</evidence>
<reference evidence="1" key="1">
    <citation type="submission" date="2023-07" db="EMBL/GenBank/DDBJ databases">
        <title>draft genome sequence of fig (Ficus carica).</title>
        <authorList>
            <person name="Takahashi T."/>
            <person name="Nishimura K."/>
        </authorList>
    </citation>
    <scope>NUCLEOTIDE SEQUENCE</scope>
</reference>
<accession>A0AA88CZS7</accession>
<name>A0AA88CZS7_FICCA</name>
<protein>
    <submittedName>
        <fullName evidence="1">Uncharacterized protein</fullName>
    </submittedName>
</protein>
<dbReference type="EMBL" id="BTGU01000008">
    <property type="protein sequence ID" value="GMN38335.1"/>
    <property type="molecule type" value="Genomic_DNA"/>
</dbReference>
<sequence>MTLTNRQSPVGYHLISTMILTPSTRYQLVTVPSADMIPVVTPLCQQDTSWLPISNYLFRQDTSWLPRNCAEKAALLQLCEEIYSIMATRDGGSVWRKRKFHKEIYLVAEIQQCSDNGLVWWSEGDRLVQWREK</sequence>
<proteinExistence type="predicted"/>
<dbReference type="Proteomes" id="UP001187192">
    <property type="component" value="Unassembled WGS sequence"/>
</dbReference>
<organism evidence="1 2">
    <name type="scientific">Ficus carica</name>
    <name type="common">Common fig</name>
    <dbReference type="NCBI Taxonomy" id="3494"/>
    <lineage>
        <taxon>Eukaryota</taxon>
        <taxon>Viridiplantae</taxon>
        <taxon>Streptophyta</taxon>
        <taxon>Embryophyta</taxon>
        <taxon>Tracheophyta</taxon>
        <taxon>Spermatophyta</taxon>
        <taxon>Magnoliopsida</taxon>
        <taxon>eudicotyledons</taxon>
        <taxon>Gunneridae</taxon>
        <taxon>Pentapetalae</taxon>
        <taxon>rosids</taxon>
        <taxon>fabids</taxon>
        <taxon>Rosales</taxon>
        <taxon>Moraceae</taxon>
        <taxon>Ficeae</taxon>
        <taxon>Ficus</taxon>
    </lineage>
</organism>
<dbReference type="AlphaFoldDB" id="A0AA88CZS7"/>